<proteinExistence type="predicted"/>
<accession>A0A9D4F9K5</accession>
<reference evidence="1" key="2">
    <citation type="submission" date="2020-11" db="EMBL/GenBank/DDBJ databases">
        <authorList>
            <person name="McCartney M.A."/>
            <person name="Auch B."/>
            <person name="Kono T."/>
            <person name="Mallez S."/>
            <person name="Becker A."/>
            <person name="Gohl D.M."/>
            <person name="Silverstein K.A.T."/>
            <person name="Koren S."/>
            <person name="Bechman K.B."/>
            <person name="Herman A."/>
            <person name="Abrahante J.E."/>
            <person name="Garbe J."/>
        </authorList>
    </citation>
    <scope>NUCLEOTIDE SEQUENCE</scope>
    <source>
        <strain evidence="1">Duluth1</strain>
        <tissue evidence="1">Whole animal</tissue>
    </source>
</reference>
<evidence type="ECO:0000313" key="1">
    <source>
        <dbReference type="EMBL" id="KAH3793754.1"/>
    </source>
</evidence>
<sequence length="56" mass="6191">MKKSNTNDNATSGIIYRNTAIPSREGNSYKGKHSQIQCNDVNGKFSKANKKTTTLE</sequence>
<dbReference type="Proteomes" id="UP000828390">
    <property type="component" value="Unassembled WGS sequence"/>
</dbReference>
<reference evidence="1" key="1">
    <citation type="journal article" date="2019" name="bioRxiv">
        <title>The Genome of the Zebra Mussel, Dreissena polymorpha: A Resource for Invasive Species Research.</title>
        <authorList>
            <person name="McCartney M.A."/>
            <person name="Auch B."/>
            <person name="Kono T."/>
            <person name="Mallez S."/>
            <person name="Zhang Y."/>
            <person name="Obille A."/>
            <person name="Becker A."/>
            <person name="Abrahante J.E."/>
            <person name="Garbe J."/>
            <person name="Badalamenti J.P."/>
            <person name="Herman A."/>
            <person name="Mangelson H."/>
            <person name="Liachko I."/>
            <person name="Sullivan S."/>
            <person name="Sone E.D."/>
            <person name="Koren S."/>
            <person name="Silverstein K.A.T."/>
            <person name="Beckman K.B."/>
            <person name="Gohl D.M."/>
        </authorList>
    </citation>
    <scope>NUCLEOTIDE SEQUENCE</scope>
    <source>
        <strain evidence="1">Duluth1</strain>
        <tissue evidence="1">Whole animal</tissue>
    </source>
</reference>
<gene>
    <name evidence="1" type="ORF">DPMN_147273</name>
</gene>
<name>A0A9D4F9K5_DREPO</name>
<dbReference type="AlphaFoldDB" id="A0A9D4F9K5"/>
<keyword evidence="2" id="KW-1185">Reference proteome</keyword>
<dbReference type="EMBL" id="JAIWYP010000007">
    <property type="protein sequence ID" value="KAH3793754.1"/>
    <property type="molecule type" value="Genomic_DNA"/>
</dbReference>
<protein>
    <submittedName>
        <fullName evidence="1">Uncharacterized protein</fullName>
    </submittedName>
</protein>
<comment type="caution">
    <text evidence="1">The sequence shown here is derived from an EMBL/GenBank/DDBJ whole genome shotgun (WGS) entry which is preliminary data.</text>
</comment>
<organism evidence="1 2">
    <name type="scientific">Dreissena polymorpha</name>
    <name type="common">Zebra mussel</name>
    <name type="synonym">Mytilus polymorpha</name>
    <dbReference type="NCBI Taxonomy" id="45954"/>
    <lineage>
        <taxon>Eukaryota</taxon>
        <taxon>Metazoa</taxon>
        <taxon>Spiralia</taxon>
        <taxon>Lophotrochozoa</taxon>
        <taxon>Mollusca</taxon>
        <taxon>Bivalvia</taxon>
        <taxon>Autobranchia</taxon>
        <taxon>Heteroconchia</taxon>
        <taxon>Euheterodonta</taxon>
        <taxon>Imparidentia</taxon>
        <taxon>Neoheterodontei</taxon>
        <taxon>Myida</taxon>
        <taxon>Dreissenoidea</taxon>
        <taxon>Dreissenidae</taxon>
        <taxon>Dreissena</taxon>
    </lineage>
</organism>
<evidence type="ECO:0000313" key="2">
    <source>
        <dbReference type="Proteomes" id="UP000828390"/>
    </source>
</evidence>